<dbReference type="GO" id="GO:0004521">
    <property type="term" value="F:RNA endonuclease activity"/>
    <property type="evidence" value="ECO:0007669"/>
    <property type="project" value="TreeGrafter"/>
</dbReference>
<keyword evidence="3" id="KW-0690">Ribosome biogenesis</keyword>
<evidence type="ECO:0000256" key="5">
    <source>
        <dbReference type="SAM" id="MobiDB-lite"/>
    </source>
</evidence>
<dbReference type="Gene3D" id="3.65.10.20">
    <property type="entry name" value="RNA 3'-terminal phosphate cyclase domain"/>
    <property type="match status" value="1"/>
</dbReference>
<feature type="domain" description="RNA 3'-terminal phosphate cyclase" evidence="6">
    <location>
        <begin position="21"/>
        <end position="384"/>
    </location>
</feature>
<evidence type="ECO:0000256" key="4">
    <source>
        <dbReference type="ARBA" id="ARBA00023242"/>
    </source>
</evidence>
<dbReference type="CDD" id="cd00875">
    <property type="entry name" value="RNA_Cyclase_Class_I"/>
    <property type="match status" value="1"/>
</dbReference>
<evidence type="ECO:0000259" key="6">
    <source>
        <dbReference type="Pfam" id="PF01137"/>
    </source>
</evidence>
<dbReference type="InterPro" id="IPR023797">
    <property type="entry name" value="RNA3'_phos_cyclase_dom"/>
</dbReference>
<comment type="caution">
    <text evidence="8">The sequence shown here is derived from an EMBL/GenBank/DDBJ whole genome shotgun (WGS) entry which is preliminary data.</text>
</comment>
<feature type="region of interest" description="Disordered" evidence="5">
    <location>
        <begin position="269"/>
        <end position="308"/>
    </location>
</feature>
<evidence type="ECO:0000313" key="8">
    <source>
        <dbReference type="EMBL" id="POY72999.1"/>
    </source>
</evidence>
<dbReference type="InterPro" id="IPR037136">
    <property type="entry name" value="RNA3'_phos_cyclase_dom_sf"/>
</dbReference>
<dbReference type="GO" id="GO:0000479">
    <property type="term" value="P:endonucleolytic cleavage of tricistronic rRNA transcript (SSU-rRNA, 5.8S rRNA, LSU-rRNA)"/>
    <property type="evidence" value="ECO:0007669"/>
    <property type="project" value="TreeGrafter"/>
</dbReference>
<name>A0A2S5B8A6_9BASI</name>
<dbReference type="Proteomes" id="UP000237144">
    <property type="component" value="Unassembled WGS sequence"/>
</dbReference>
<evidence type="ECO:0000256" key="1">
    <source>
        <dbReference type="ARBA" id="ARBA00004604"/>
    </source>
</evidence>
<evidence type="ECO:0000256" key="3">
    <source>
        <dbReference type="ARBA" id="ARBA00022517"/>
    </source>
</evidence>
<dbReference type="PANTHER" id="PTHR11096">
    <property type="entry name" value="RNA 3' TERMINAL PHOSPHATE CYCLASE"/>
    <property type="match status" value="1"/>
</dbReference>
<comment type="subcellular location">
    <subcellularLocation>
        <location evidence="1">Nucleus</location>
        <location evidence="1">Nucleolus</location>
    </subcellularLocation>
</comment>
<dbReference type="EMBL" id="PJQD01000043">
    <property type="protein sequence ID" value="POY72999.1"/>
    <property type="molecule type" value="Genomic_DNA"/>
</dbReference>
<dbReference type="OrthoDB" id="1911237at2759"/>
<feature type="domain" description="RNA 3'-terminal phosphate cyclase insert" evidence="7">
    <location>
        <begin position="196"/>
        <end position="330"/>
    </location>
</feature>
<reference evidence="8 9" key="1">
    <citation type="journal article" date="2018" name="Front. Microbiol.">
        <title>Prospects for Fungal Bioremediation of Acidic Radioactive Waste Sites: Characterization and Genome Sequence of Rhodotorula taiwanensis MD1149.</title>
        <authorList>
            <person name="Tkavc R."/>
            <person name="Matrosova V.Y."/>
            <person name="Grichenko O.E."/>
            <person name="Gostincar C."/>
            <person name="Volpe R.P."/>
            <person name="Klimenkova P."/>
            <person name="Gaidamakova E.K."/>
            <person name="Zhou C.E."/>
            <person name="Stewart B.J."/>
            <person name="Lyman M.G."/>
            <person name="Malfatti S.A."/>
            <person name="Rubinfeld B."/>
            <person name="Courtot M."/>
            <person name="Singh J."/>
            <person name="Dalgard C.L."/>
            <person name="Hamilton T."/>
            <person name="Frey K.G."/>
            <person name="Gunde-Cimerman N."/>
            <person name="Dugan L."/>
            <person name="Daly M.J."/>
        </authorList>
    </citation>
    <scope>NUCLEOTIDE SEQUENCE [LARGE SCALE GENOMIC DNA]</scope>
    <source>
        <strain evidence="8 9">MD1149</strain>
    </source>
</reference>
<dbReference type="GO" id="GO:0005730">
    <property type="term" value="C:nucleolus"/>
    <property type="evidence" value="ECO:0007669"/>
    <property type="project" value="UniProtKB-SubCell"/>
</dbReference>
<dbReference type="NCBIfam" id="TIGR03400">
    <property type="entry name" value="18S_RNA_Rcl1p"/>
    <property type="match status" value="1"/>
</dbReference>
<evidence type="ECO:0000313" key="9">
    <source>
        <dbReference type="Proteomes" id="UP000237144"/>
    </source>
</evidence>
<proteinExistence type="inferred from homology"/>
<sequence length="444" mass="47685">MRADSLTPAAEAPNRQSRVLTFSGHARLRHRLVLSLLSRKPIRIDRIRPDDDEPGLRPYEVSYLRLVEKLSQGSRLEISYTGTSLLFHPGTIQNGHVTHQCPNERGVGWYLEPLLAIAPFGKKDLVLTLRGVTTNGLDASVDTVRTSGLPHLAMFLDRDGVELRITKRGHPPAGGGEITFTCPSVRAIKSGFDFTNTGRISKIRGIAHSVRVSPQLANRLVAAARSVLNRYIPDIYIYSDVYRGEDSGKSPGYAITLVASSTSHVIHSAETTSCPPSTFSTSASATAGGPAADASNPDAAAASSAPARFTPPVPEDLGLLAARMLLEEIKRGGCVDRGWEWLVSTMLVLGAEDVGRVKVAGPFDASFIEHLRDLKAFFGTTFKIKEASAAVVLPAAPSADPASQEAAFDEAMELANRVTKQDDKEEFVLSCVGTGFINTAKRAG</sequence>
<dbReference type="AlphaFoldDB" id="A0A2S5B8A6"/>
<evidence type="ECO:0000259" key="7">
    <source>
        <dbReference type="Pfam" id="PF05189"/>
    </source>
</evidence>
<gene>
    <name evidence="8" type="ORF">BMF94_3985</name>
</gene>
<feature type="compositionally biased region" description="Low complexity" evidence="5">
    <location>
        <begin position="271"/>
        <end position="307"/>
    </location>
</feature>
<protein>
    <submittedName>
        <fullName evidence="8">Uncharacterized protein</fullName>
    </submittedName>
</protein>
<dbReference type="InterPro" id="IPR000228">
    <property type="entry name" value="RNA3'_term_phos_cyc"/>
</dbReference>
<dbReference type="Gene3D" id="3.30.360.20">
    <property type="entry name" value="RNA 3'-terminal phosphate cyclase, insert domain"/>
    <property type="match status" value="1"/>
</dbReference>
<comment type="similarity">
    <text evidence="2">Belongs to the RNA 3'-terminal cyclase family. Type 2 subfamily.</text>
</comment>
<dbReference type="STRING" id="741276.A0A2S5B8A6"/>
<dbReference type="PROSITE" id="PS01287">
    <property type="entry name" value="RTC"/>
    <property type="match status" value="1"/>
</dbReference>
<dbReference type="InterPro" id="IPR016443">
    <property type="entry name" value="RNA3'_term_phos_cyc_type_2"/>
</dbReference>
<keyword evidence="9" id="KW-1185">Reference proteome</keyword>
<keyword evidence="4" id="KW-0539">Nucleus</keyword>
<dbReference type="PANTHER" id="PTHR11096:SF1">
    <property type="entry name" value="RNA 3'-TERMINAL PHOSPHATE CYCLASE-LIKE PROTEIN"/>
    <property type="match status" value="1"/>
</dbReference>
<organism evidence="8 9">
    <name type="scientific">Rhodotorula taiwanensis</name>
    <dbReference type="NCBI Taxonomy" id="741276"/>
    <lineage>
        <taxon>Eukaryota</taxon>
        <taxon>Fungi</taxon>
        <taxon>Dikarya</taxon>
        <taxon>Basidiomycota</taxon>
        <taxon>Pucciniomycotina</taxon>
        <taxon>Microbotryomycetes</taxon>
        <taxon>Sporidiobolales</taxon>
        <taxon>Sporidiobolaceae</taxon>
        <taxon>Rhodotorula</taxon>
    </lineage>
</organism>
<dbReference type="InterPro" id="IPR013792">
    <property type="entry name" value="RNA3'P_cycl/enolpyr_Trfase_a/b"/>
</dbReference>
<dbReference type="InterPro" id="IPR036553">
    <property type="entry name" value="RPTC_insert"/>
</dbReference>
<accession>A0A2S5B8A6</accession>
<dbReference type="InterPro" id="IPR020719">
    <property type="entry name" value="RNA3'_term_phos_cycl-like_CS"/>
</dbReference>
<dbReference type="Pfam" id="PF05189">
    <property type="entry name" value="RTC_insert"/>
    <property type="match status" value="1"/>
</dbReference>
<dbReference type="SUPFAM" id="SSF55205">
    <property type="entry name" value="EPT/RTPC-like"/>
    <property type="match status" value="1"/>
</dbReference>
<dbReference type="Pfam" id="PF01137">
    <property type="entry name" value="RTC"/>
    <property type="match status" value="1"/>
</dbReference>
<dbReference type="InterPro" id="IPR013791">
    <property type="entry name" value="RNA3'-term_phos_cycl_insert"/>
</dbReference>
<evidence type="ECO:0000256" key="2">
    <source>
        <dbReference type="ARBA" id="ARBA00007089"/>
    </source>
</evidence>